<dbReference type="FunFam" id="1.10.10.10:FF:000186">
    <property type="entry name" value="AsnC family transcriptional regulator"/>
    <property type="match status" value="1"/>
</dbReference>
<dbReference type="SUPFAM" id="SSF54909">
    <property type="entry name" value="Dimeric alpha+beta barrel"/>
    <property type="match status" value="1"/>
</dbReference>
<dbReference type="GO" id="GO:0043565">
    <property type="term" value="F:sequence-specific DNA binding"/>
    <property type="evidence" value="ECO:0007669"/>
    <property type="project" value="InterPro"/>
</dbReference>
<dbReference type="InterPro" id="IPR036388">
    <property type="entry name" value="WH-like_DNA-bd_sf"/>
</dbReference>
<dbReference type="EMBL" id="BJXJ01000047">
    <property type="protein sequence ID" value="GEM77302.1"/>
    <property type="molecule type" value="Genomic_DNA"/>
</dbReference>
<sequence length="151" mass="17392">MDNIDKKIIKELLKEGRLSNQDLAERVSLSPSPCLRRVRALEKQGIIQGYHAHVDQEKCGLPLNVFVFVKLEKPTQENIQQFEQRVQTMEGVSECFLTTGVYDYVLRLVSPSLQDYETFIRKELTCLPSIQSIESSFAFGQVKKQFDLPIR</sequence>
<feature type="domain" description="HTH asnC-type" evidence="4">
    <location>
        <begin position="1"/>
        <end position="62"/>
    </location>
</feature>
<dbReference type="SUPFAM" id="SSF46785">
    <property type="entry name" value="Winged helix' DNA-binding domain"/>
    <property type="match status" value="1"/>
</dbReference>
<dbReference type="Pfam" id="PF13412">
    <property type="entry name" value="HTH_24"/>
    <property type="match status" value="1"/>
</dbReference>
<dbReference type="InterPro" id="IPR036390">
    <property type="entry name" value="WH_DNA-bd_sf"/>
</dbReference>
<protein>
    <recommendedName>
        <fullName evidence="4">HTH asnC-type domain-containing protein</fullName>
    </recommendedName>
</protein>
<evidence type="ECO:0000256" key="1">
    <source>
        <dbReference type="ARBA" id="ARBA00023015"/>
    </source>
</evidence>
<accession>A0A511QLB5</accession>
<dbReference type="Proteomes" id="UP000321922">
    <property type="component" value="Unassembled WGS sequence"/>
</dbReference>
<dbReference type="PANTHER" id="PTHR30154">
    <property type="entry name" value="LEUCINE-RESPONSIVE REGULATORY PROTEIN"/>
    <property type="match status" value="1"/>
</dbReference>
<keyword evidence="2" id="KW-0238">DNA-binding</keyword>
<keyword evidence="3" id="KW-0804">Transcription</keyword>
<dbReference type="Gene3D" id="1.10.10.10">
    <property type="entry name" value="Winged helix-like DNA-binding domain superfamily/Winged helix DNA-binding domain"/>
    <property type="match status" value="1"/>
</dbReference>
<dbReference type="AlphaFoldDB" id="A0A511QLB5"/>
<evidence type="ECO:0000313" key="6">
    <source>
        <dbReference type="Proteomes" id="UP000321922"/>
    </source>
</evidence>
<keyword evidence="6" id="KW-1185">Reference proteome</keyword>
<reference evidence="5 6" key="1">
    <citation type="submission" date="2019-07" db="EMBL/GenBank/DDBJ databases">
        <title>Whole genome shotgun sequence of Vibrio sagamiensis NBRC 104589.</title>
        <authorList>
            <person name="Hosoyama A."/>
            <person name="Uohara A."/>
            <person name="Ohji S."/>
            <person name="Ichikawa N."/>
        </authorList>
    </citation>
    <scope>NUCLEOTIDE SEQUENCE [LARGE SCALE GENOMIC DNA]</scope>
    <source>
        <strain evidence="5 6">NBRC 104589</strain>
    </source>
</reference>
<dbReference type="GO" id="GO:0005829">
    <property type="term" value="C:cytosol"/>
    <property type="evidence" value="ECO:0007669"/>
    <property type="project" value="TreeGrafter"/>
</dbReference>
<dbReference type="OrthoDB" id="166264at2"/>
<dbReference type="GO" id="GO:0006355">
    <property type="term" value="P:regulation of DNA-templated transcription"/>
    <property type="evidence" value="ECO:0007669"/>
    <property type="project" value="UniProtKB-ARBA"/>
</dbReference>
<keyword evidence="1" id="KW-0805">Transcription regulation</keyword>
<dbReference type="SMART" id="SM00344">
    <property type="entry name" value="HTH_ASNC"/>
    <property type="match status" value="1"/>
</dbReference>
<dbReference type="PANTHER" id="PTHR30154:SF34">
    <property type="entry name" value="TRANSCRIPTIONAL REGULATOR AZLB"/>
    <property type="match status" value="1"/>
</dbReference>
<evidence type="ECO:0000256" key="3">
    <source>
        <dbReference type="ARBA" id="ARBA00023163"/>
    </source>
</evidence>
<organism evidence="5 6">
    <name type="scientific">Vibrio sagamiensis NBRC 104589</name>
    <dbReference type="NCBI Taxonomy" id="1219064"/>
    <lineage>
        <taxon>Bacteria</taxon>
        <taxon>Pseudomonadati</taxon>
        <taxon>Pseudomonadota</taxon>
        <taxon>Gammaproteobacteria</taxon>
        <taxon>Vibrionales</taxon>
        <taxon>Vibrionaceae</taxon>
        <taxon>Vibrio</taxon>
    </lineage>
</organism>
<dbReference type="InterPro" id="IPR000485">
    <property type="entry name" value="AsnC-type_HTH_dom"/>
</dbReference>
<dbReference type="InterPro" id="IPR019888">
    <property type="entry name" value="Tscrpt_reg_AsnC-like"/>
</dbReference>
<dbReference type="PROSITE" id="PS50956">
    <property type="entry name" value="HTH_ASNC_2"/>
    <property type="match status" value="1"/>
</dbReference>
<dbReference type="GO" id="GO:0043200">
    <property type="term" value="P:response to amino acid"/>
    <property type="evidence" value="ECO:0007669"/>
    <property type="project" value="TreeGrafter"/>
</dbReference>
<dbReference type="InterPro" id="IPR011008">
    <property type="entry name" value="Dimeric_a/b-barrel"/>
</dbReference>
<evidence type="ECO:0000259" key="4">
    <source>
        <dbReference type="PROSITE" id="PS50956"/>
    </source>
</evidence>
<dbReference type="PRINTS" id="PR00033">
    <property type="entry name" value="HTHASNC"/>
</dbReference>
<dbReference type="RefSeq" id="WP_039981508.1">
    <property type="nucleotide sequence ID" value="NZ_BAOJ01000060.1"/>
</dbReference>
<name>A0A511QLB5_9VIBR</name>
<gene>
    <name evidence="5" type="ORF">VSA01S_34140</name>
</gene>
<dbReference type="InterPro" id="IPR011991">
    <property type="entry name" value="ArsR-like_HTH"/>
</dbReference>
<dbReference type="InterPro" id="IPR019887">
    <property type="entry name" value="Tscrpt_reg_AsnC/Lrp_C"/>
</dbReference>
<evidence type="ECO:0000256" key="2">
    <source>
        <dbReference type="ARBA" id="ARBA00023125"/>
    </source>
</evidence>
<proteinExistence type="predicted"/>
<dbReference type="Pfam" id="PF01037">
    <property type="entry name" value="AsnC_trans_reg"/>
    <property type="match status" value="1"/>
</dbReference>
<evidence type="ECO:0000313" key="5">
    <source>
        <dbReference type="EMBL" id="GEM77302.1"/>
    </source>
</evidence>
<dbReference type="CDD" id="cd00090">
    <property type="entry name" value="HTH_ARSR"/>
    <property type="match status" value="1"/>
</dbReference>
<comment type="caution">
    <text evidence="5">The sequence shown here is derived from an EMBL/GenBank/DDBJ whole genome shotgun (WGS) entry which is preliminary data.</text>
</comment>
<dbReference type="Gene3D" id="3.30.70.920">
    <property type="match status" value="1"/>
</dbReference>